<dbReference type="AlphaFoldDB" id="A0A059ZRR4"/>
<dbReference type="CDD" id="cd06171">
    <property type="entry name" value="Sigma70_r4"/>
    <property type="match status" value="1"/>
</dbReference>
<evidence type="ECO:0000256" key="1">
    <source>
        <dbReference type="ARBA" id="ARBA00010641"/>
    </source>
</evidence>
<dbReference type="eggNOG" id="COG1595">
    <property type="taxonomic scope" value="Bacteria"/>
</dbReference>
<dbReference type="EMBL" id="CP005986">
    <property type="protein sequence ID" value="AIA54213.1"/>
    <property type="molecule type" value="Genomic_DNA"/>
</dbReference>
<dbReference type="PANTHER" id="PTHR43133:SF8">
    <property type="entry name" value="RNA POLYMERASE SIGMA FACTOR HI_1459-RELATED"/>
    <property type="match status" value="1"/>
</dbReference>
<keyword evidence="3" id="KW-0731">Sigma factor</keyword>
<dbReference type="InterPro" id="IPR013324">
    <property type="entry name" value="RNA_pol_sigma_r3/r4-like"/>
</dbReference>
<protein>
    <submittedName>
        <fullName evidence="8">RNA polymerase sigma-54 factor RpoN</fullName>
    </submittedName>
</protein>
<name>A0A059ZRR4_ACICK</name>
<dbReference type="InterPro" id="IPR014284">
    <property type="entry name" value="RNA_pol_sigma-70_dom"/>
</dbReference>
<evidence type="ECO:0000313" key="9">
    <source>
        <dbReference type="Proteomes" id="UP000005522"/>
    </source>
</evidence>
<evidence type="ECO:0000259" key="7">
    <source>
        <dbReference type="Pfam" id="PF08281"/>
    </source>
</evidence>
<evidence type="ECO:0000313" key="8">
    <source>
        <dbReference type="EMBL" id="AIA54213.1"/>
    </source>
</evidence>
<dbReference type="PANTHER" id="PTHR43133">
    <property type="entry name" value="RNA POLYMERASE ECF-TYPE SIGMA FACTO"/>
    <property type="match status" value="1"/>
</dbReference>
<dbReference type="KEGG" id="acz:Acaty_c0323"/>
<dbReference type="InterPro" id="IPR007627">
    <property type="entry name" value="RNA_pol_sigma70_r2"/>
</dbReference>
<accession>A0A059ZRR4</accession>
<dbReference type="SUPFAM" id="SSF88946">
    <property type="entry name" value="Sigma2 domain of RNA polymerase sigma factors"/>
    <property type="match status" value="1"/>
</dbReference>
<dbReference type="GO" id="GO:0003677">
    <property type="term" value="F:DNA binding"/>
    <property type="evidence" value="ECO:0007669"/>
    <property type="project" value="UniProtKB-KW"/>
</dbReference>
<dbReference type="RefSeq" id="WP_004870335.1">
    <property type="nucleotide sequence ID" value="NZ_CP005986.1"/>
</dbReference>
<feature type="domain" description="RNA polymerase sigma factor 70 region 4 type 2" evidence="7">
    <location>
        <begin position="106"/>
        <end position="158"/>
    </location>
</feature>
<dbReference type="Gene3D" id="1.10.10.10">
    <property type="entry name" value="Winged helix-like DNA-binding domain superfamily/Winged helix DNA-binding domain"/>
    <property type="match status" value="1"/>
</dbReference>
<dbReference type="GO" id="GO:0006352">
    <property type="term" value="P:DNA-templated transcription initiation"/>
    <property type="evidence" value="ECO:0007669"/>
    <property type="project" value="InterPro"/>
</dbReference>
<dbReference type="InterPro" id="IPR013249">
    <property type="entry name" value="RNA_pol_sigma70_r4_t2"/>
</dbReference>
<dbReference type="InterPro" id="IPR036388">
    <property type="entry name" value="WH-like_DNA-bd_sf"/>
</dbReference>
<dbReference type="InterPro" id="IPR039425">
    <property type="entry name" value="RNA_pol_sigma-70-like"/>
</dbReference>
<dbReference type="GO" id="GO:0016987">
    <property type="term" value="F:sigma factor activity"/>
    <property type="evidence" value="ECO:0007669"/>
    <property type="project" value="UniProtKB-KW"/>
</dbReference>
<keyword evidence="2" id="KW-0805">Transcription regulation</keyword>
<dbReference type="NCBIfam" id="TIGR02937">
    <property type="entry name" value="sigma70-ECF"/>
    <property type="match status" value="1"/>
</dbReference>
<dbReference type="Proteomes" id="UP000005522">
    <property type="component" value="Chromosome"/>
</dbReference>
<keyword evidence="4" id="KW-0238">DNA-binding</keyword>
<evidence type="ECO:0000256" key="5">
    <source>
        <dbReference type="ARBA" id="ARBA00023163"/>
    </source>
</evidence>
<dbReference type="SUPFAM" id="SSF88659">
    <property type="entry name" value="Sigma3 and sigma4 domains of RNA polymerase sigma factors"/>
    <property type="match status" value="1"/>
</dbReference>
<evidence type="ECO:0000259" key="6">
    <source>
        <dbReference type="Pfam" id="PF04542"/>
    </source>
</evidence>
<dbReference type="Gene3D" id="1.10.1740.10">
    <property type="match status" value="1"/>
</dbReference>
<dbReference type="Pfam" id="PF04542">
    <property type="entry name" value="Sigma70_r2"/>
    <property type="match status" value="1"/>
</dbReference>
<evidence type="ECO:0000256" key="2">
    <source>
        <dbReference type="ARBA" id="ARBA00023015"/>
    </source>
</evidence>
<sequence length="178" mass="20638">MTGRKRDRPSDAEALWLGHYRPRLFRVAWAWTGDYHRAEDLSQETLLRAWPKRSSLRVAEAEWAWLLTIQRRLWWRTLAESARFVPEESEATLPYPDFAPLSDLQMDILRALNTLPTIQREAVSLFYLEDLSYGQIAEILGVPVGTVMSRISRGRQALRQFFQPRALRGDTQNHATGS</sequence>
<keyword evidence="5" id="KW-0804">Transcription</keyword>
<proteinExistence type="inferred from homology"/>
<feature type="domain" description="RNA polymerase sigma-70 region 2" evidence="6">
    <location>
        <begin position="19"/>
        <end position="80"/>
    </location>
</feature>
<evidence type="ECO:0000256" key="3">
    <source>
        <dbReference type="ARBA" id="ARBA00023082"/>
    </source>
</evidence>
<evidence type="ECO:0000256" key="4">
    <source>
        <dbReference type="ARBA" id="ARBA00023125"/>
    </source>
</evidence>
<reference evidence="8 9" key="1">
    <citation type="journal article" date="2009" name="J. Bacteriol.">
        <title>Draft genome sequence of the extremely acidophilic bacterium Acidithiobacillus caldus ATCC 51756 reveals metabolic versatility in the genus Acidithiobacillus.</title>
        <authorList>
            <person name="Valdes J."/>
            <person name="Quatrini R."/>
            <person name="Hallberg K."/>
            <person name="Dopson M."/>
            <person name="Valenzuela P.D."/>
            <person name="Holmes D.S."/>
        </authorList>
    </citation>
    <scope>NUCLEOTIDE SEQUENCE [LARGE SCALE GENOMIC DNA]</scope>
    <source>
        <strain evidence="9">ATCC 51756 / DSM 8584 / KU</strain>
    </source>
</reference>
<gene>
    <name evidence="8" type="ORF">Acaty_c0323</name>
</gene>
<dbReference type="Pfam" id="PF08281">
    <property type="entry name" value="Sigma70_r4_2"/>
    <property type="match status" value="1"/>
</dbReference>
<comment type="similarity">
    <text evidence="1">Belongs to the sigma-70 factor family. ECF subfamily.</text>
</comment>
<dbReference type="InterPro" id="IPR013325">
    <property type="entry name" value="RNA_pol_sigma_r2"/>
</dbReference>
<dbReference type="HOGENOM" id="CLU_047691_1_4_6"/>
<organism evidence="8 9">
    <name type="scientific">Acidithiobacillus caldus (strain ATCC 51756 / DSM 8584 / KU)</name>
    <dbReference type="NCBI Taxonomy" id="637389"/>
    <lineage>
        <taxon>Bacteria</taxon>
        <taxon>Pseudomonadati</taxon>
        <taxon>Pseudomonadota</taxon>
        <taxon>Acidithiobacillia</taxon>
        <taxon>Acidithiobacillales</taxon>
        <taxon>Acidithiobacillaceae</taxon>
        <taxon>Acidithiobacillus</taxon>
    </lineage>
</organism>